<dbReference type="InterPro" id="IPR036390">
    <property type="entry name" value="WH_DNA-bd_sf"/>
</dbReference>
<evidence type="ECO:0000256" key="9">
    <source>
        <dbReference type="ARBA" id="ARBA00023125"/>
    </source>
</evidence>
<comment type="similarity">
    <text evidence="2">Belongs to the Fur family.</text>
</comment>
<dbReference type="PANTHER" id="PTHR33202:SF18">
    <property type="entry name" value="TRANSCRIPTIONAL REGULATOR FURA"/>
    <property type="match status" value="1"/>
</dbReference>
<dbReference type="Gene3D" id="3.30.1490.190">
    <property type="match status" value="1"/>
</dbReference>
<keyword evidence="7" id="KW-0408">Iron</keyword>
<dbReference type="Proteomes" id="UP001523369">
    <property type="component" value="Unassembled WGS sequence"/>
</dbReference>
<evidence type="ECO:0000256" key="1">
    <source>
        <dbReference type="ARBA" id="ARBA00004496"/>
    </source>
</evidence>
<organism evidence="11 12">
    <name type="scientific">Paractinoplanes aksuensis</name>
    <dbReference type="NCBI Taxonomy" id="2939490"/>
    <lineage>
        <taxon>Bacteria</taxon>
        <taxon>Bacillati</taxon>
        <taxon>Actinomycetota</taxon>
        <taxon>Actinomycetes</taxon>
        <taxon>Micromonosporales</taxon>
        <taxon>Micromonosporaceae</taxon>
        <taxon>Paractinoplanes</taxon>
    </lineage>
</organism>
<reference evidence="11 12" key="1">
    <citation type="submission" date="2022-06" db="EMBL/GenBank/DDBJ databases">
        <title>New Species of the Genus Actinoplanes, ActinopZanes ferrugineus.</title>
        <authorList>
            <person name="Ding P."/>
        </authorList>
    </citation>
    <scope>NUCLEOTIDE SEQUENCE [LARGE SCALE GENOMIC DNA]</scope>
    <source>
        <strain evidence="11 12">TRM88003</strain>
    </source>
</reference>
<protein>
    <submittedName>
        <fullName evidence="11">Transcriptional repressor</fullName>
    </submittedName>
</protein>
<accession>A0ABT1DHQ7</accession>
<evidence type="ECO:0000256" key="4">
    <source>
        <dbReference type="ARBA" id="ARBA00022491"/>
    </source>
</evidence>
<proteinExistence type="inferred from homology"/>
<gene>
    <name evidence="11" type="ORF">M1L60_01885</name>
</gene>
<evidence type="ECO:0000256" key="2">
    <source>
        <dbReference type="ARBA" id="ARBA00007957"/>
    </source>
</evidence>
<name>A0ABT1DHQ7_9ACTN</name>
<dbReference type="InterPro" id="IPR043135">
    <property type="entry name" value="Fur_C"/>
</dbReference>
<dbReference type="CDD" id="cd07153">
    <property type="entry name" value="Fur_like"/>
    <property type="match status" value="1"/>
</dbReference>
<dbReference type="RefSeq" id="WP_253235471.1">
    <property type="nucleotide sequence ID" value="NZ_JAMYJR010000001.1"/>
</dbReference>
<keyword evidence="12" id="KW-1185">Reference proteome</keyword>
<keyword evidence="6" id="KW-0862">Zinc</keyword>
<dbReference type="PANTHER" id="PTHR33202">
    <property type="entry name" value="ZINC UPTAKE REGULATION PROTEIN"/>
    <property type="match status" value="1"/>
</dbReference>
<evidence type="ECO:0000256" key="8">
    <source>
        <dbReference type="ARBA" id="ARBA00023015"/>
    </source>
</evidence>
<keyword evidence="4" id="KW-0678">Repressor</keyword>
<keyword evidence="10" id="KW-0804">Transcription</keyword>
<comment type="subcellular location">
    <subcellularLocation>
        <location evidence="1">Cytoplasm</location>
    </subcellularLocation>
</comment>
<evidence type="ECO:0000256" key="6">
    <source>
        <dbReference type="ARBA" id="ARBA00022833"/>
    </source>
</evidence>
<dbReference type="Pfam" id="PF01475">
    <property type="entry name" value="FUR"/>
    <property type="match status" value="1"/>
</dbReference>
<dbReference type="SUPFAM" id="SSF46785">
    <property type="entry name" value="Winged helix' DNA-binding domain"/>
    <property type="match status" value="1"/>
</dbReference>
<sequence length="137" mass="14695">MTTADEIIKSAGLRSTAQRRAVLDVLLARPHLTAPELAEAVPSGLSHQGLYNVLDDLRRAGLVRSFEPAGSIARYEARVGDNHHHLVCRECGQVTDVDCAVGSPPCLAPVDRTGFASVDEAEVTWWGVCSACATRKD</sequence>
<keyword evidence="9" id="KW-0238">DNA-binding</keyword>
<evidence type="ECO:0000256" key="10">
    <source>
        <dbReference type="ARBA" id="ARBA00023163"/>
    </source>
</evidence>
<evidence type="ECO:0000256" key="3">
    <source>
        <dbReference type="ARBA" id="ARBA00022490"/>
    </source>
</evidence>
<evidence type="ECO:0000313" key="11">
    <source>
        <dbReference type="EMBL" id="MCO8269336.1"/>
    </source>
</evidence>
<dbReference type="InterPro" id="IPR002481">
    <property type="entry name" value="FUR"/>
</dbReference>
<evidence type="ECO:0000313" key="12">
    <source>
        <dbReference type="Proteomes" id="UP001523369"/>
    </source>
</evidence>
<evidence type="ECO:0000256" key="5">
    <source>
        <dbReference type="ARBA" id="ARBA00022723"/>
    </source>
</evidence>
<evidence type="ECO:0000256" key="7">
    <source>
        <dbReference type="ARBA" id="ARBA00023004"/>
    </source>
</evidence>
<keyword evidence="3" id="KW-0963">Cytoplasm</keyword>
<dbReference type="InterPro" id="IPR036388">
    <property type="entry name" value="WH-like_DNA-bd_sf"/>
</dbReference>
<comment type="caution">
    <text evidence="11">The sequence shown here is derived from an EMBL/GenBank/DDBJ whole genome shotgun (WGS) entry which is preliminary data.</text>
</comment>
<keyword evidence="5" id="KW-0479">Metal-binding</keyword>
<dbReference type="EMBL" id="JAMYJR010000001">
    <property type="protein sequence ID" value="MCO8269336.1"/>
    <property type="molecule type" value="Genomic_DNA"/>
</dbReference>
<keyword evidence="8" id="KW-0805">Transcription regulation</keyword>
<dbReference type="Gene3D" id="1.10.10.10">
    <property type="entry name" value="Winged helix-like DNA-binding domain superfamily/Winged helix DNA-binding domain"/>
    <property type="match status" value="1"/>
</dbReference>